<keyword evidence="2" id="KW-1185">Reference proteome</keyword>
<gene>
    <name evidence="1" type="ORF">V5799_022461</name>
</gene>
<dbReference type="Proteomes" id="UP001321473">
    <property type="component" value="Unassembled WGS sequence"/>
</dbReference>
<reference evidence="1 2" key="1">
    <citation type="journal article" date="2023" name="Arcadia Sci">
        <title>De novo assembly of a long-read Amblyomma americanum tick genome.</title>
        <authorList>
            <person name="Chou S."/>
            <person name="Poskanzer K.E."/>
            <person name="Rollins M."/>
            <person name="Thuy-Boun P.S."/>
        </authorList>
    </citation>
    <scope>NUCLEOTIDE SEQUENCE [LARGE SCALE GENOMIC DNA]</scope>
    <source>
        <strain evidence="1">F_SG_1</strain>
        <tissue evidence="1">Salivary glands</tissue>
    </source>
</reference>
<proteinExistence type="predicted"/>
<comment type="caution">
    <text evidence="1">The sequence shown here is derived from an EMBL/GenBank/DDBJ whole genome shotgun (WGS) entry which is preliminary data.</text>
</comment>
<accession>A0AAQ4FLV9</accession>
<protein>
    <submittedName>
        <fullName evidence="1">Uncharacterized protein</fullName>
    </submittedName>
</protein>
<dbReference type="AlphaFoldDB" id="A0AAQ4FLV9"/>
<organism evidence="1 2">
    <name type="scientific">Amblyomma americanum</name>
    <name type="common">Lone star tick</name>
    <dbReference type="NCBI Taxonomy" id="6943"/>
    <lineage>
        <taxon>Eukaryota</taxon>
        <taxon>Metazoa</taxon>
        <taxon>Ecdysozoa</taxon>
        <taxon>Arthropoda</taxon>
        <taxon>Chelicerata</taxon>
        <taxon>Arachnida</taxon>
        <taxon>Acari</taxon>
        <taxon>Parasitiformes</taxon>
        <taxon>Ixodida</taxon>
        <taxon>Ixodoidea</taxon>
        <taxon>Ixodidae</taxon>
        <taxon>Amblyomminae</taxon>
        <taxon>Amblyomma</taxon>
    </lineage>
</organism>
<name>A0AAQ4FLV9_AMBAM</name>
<evidence type="ECO:0000313" key="1">
    <source>
        <dbReference type="EMBL" id="KAK8787763.1"/>
    </source>
</evidence>
<sequence length="127" mass="13919">MIRRTVPKAVRRYTGCGLPKVPALLALQPPGPGGGDLKLPTYCTGTEDRVYHLAGNLPALNDLLYFVAAEVTEVGPGKLELRSLKNCVPNIPKEDEECRDYAAVFLHYIPAEHRCVESAEVRPVAHL</sequence>
<evidence type="ECO:0000313" key="2">
    <source>
        <dbReference type="Proteomes" id="UP001321473"/>
    </source>
</evidence>
<dbReference type="EMBL" id="JARKHS020001470">
    <property type="protein sequence ID" value="KAK8787763.1"/>
    <property type="molecule type" value="Genomic_DNA"/>
</dbReference>